<dbReference type="Proteomes" id="UP000007797">
    <property type="component" value="Unassembled WGS sequence"/>
</dbReference>
<dbReference type="PROSITE" id="PS00061">
    <property type="entry name" value="ADH_SHORT"/>
    <property type="match status" value="1"/>
</dbReference>
<proteinExistence type="inferred from homology"/>
<dbReference type="EMBL" id="GL883006">
    <property type="protein sequence ID" value="EGG25115.1"/>
    <property type="molecule type" value="Genomic_DNA"/>
</dbReference>
<dbReference type="PANTHER" id="PTHR43658:SF8">
    <property type="entry name" value="17-BETA-HYDROXYSTEROID DEHYDROGENASE 14-RELATED"/>
    <property type="match status" value="1"/>
</dbReference>
<dbReference type="PRINTS" id="PR00081">
    <property type="entry name" value="GDHRDH"/>
</dbReference>
<dbReference type="Pfam" id="PF00106">
    <property type="entry name" value="adh_short"/>
    <property type="match status" value="1"/>
</dbReference>
<comment type="similarity">
    <text evidence="2">Belongs to the short-chain dehydrogenases/reductases (SDR) family.</text>
</comment>
<dbReference type="GeneID" id="14877447"/>
<name>F4PHD1_CACFS</name>
<dbReference type="Gene3D" id="3.40.50.720">
    <property type="entry name" value="NAD(P)-binding Rossmann-like Domain"/>
    <property type="match status" value="1"/>
</dbReference>
<dbReference type="InterPro" id="IPR057326">
    <property type="entry name" value="KR_dom"/>
</dbReference>
<keyword evidence="1" id="KW-0560">Oxidoreductase</keyword>
<dbReference type="RefSeq" id="XP_004362966.1">
    <property type="nucleotide sequence ID" value="XM_004362909.1"/>
</dbReference>
<dbReference type="OrthoDB" id="1274115at2759"/>
<dbReference type="OMA" id="RHIFEND"/>
<feature type="domain" description="Ketoreductase" evidence="3">
    <location>
        <begin position="6"/>
        <end position="190"/>
    </location>
</feature>
<organism evidence="4 5">
    <name type="scientific">Cavenderia fasciculata</name>
    <name type="common">Slime mold</name>
    <name type="synonym">Dictyostelium fasciculatum</name>
    <dbReference type="NCBI Taxonomy" id="261658"/>
    <lineage>
        <taxon>Eukaryota</taxon>
        <taxon>Amoebozoa</taxon>
        <taxon>Evosea</taxon>
        <taxon>Eumycetozoa</taxon>
        <taxon>Dictyostelia</taxon>
        <taxon>Acytosteliales</taxon>
        <taxon>Cavenderiaceae</taxon>
        <taxon>Cavenderia</taxon>
    </lineage>
</organism>
<evidence type="ECO:0000259" key="3">
    <source>
        <dbReference type="SMART" id="SM00822"/>
    </source>
</evidence>
<dbReference type="InterPro" id="IPR036291">
    <property type="entry name" value="NAD(P)-bd_dom_sf"/>
</dbReference>
<dbReference type="PRINTS" id="PR00080">
    <property type="entry name" value="SDRFAMILY"/>
</dbReference>
<evidence type="ECO:0000256" key="1">
    <source>
        <dbReference type="ARBA" id="ARBA00023002"/>
    </source>
</evidence>
<protein>
    <submittedName>
        <fullName evidence="4">3-hydroxyacyl-CoA dehydrogenase type II</fullName>
    </submittedName>
</protein>
<dbReference type="InterPro" id="IPR020904">
    <property type="entry name" value="Sc_DH/Rdtase_CS"/>
</dbReference>
<accession>F4PHD1</accession>
<dbReference type="AlphaFoldDB" id="F4PHD1"/>
<dbReference type="STRING" id="1054147.F4PHD1"/>
<sequence length="253" mass="26832">MKISGKTFIVTGGSSGLGEATVRSLHERGANVVIFDVNNAPELEKELGTDRLQVCTTDITTEQSVRDSLSIAVKKFGKIHGAINCAGIAVAMKVISNRGVFPLDVFSRVLNINVSGTFNVIRLAAEIINKQEMVDGEKGVFIMTASAAAFEGQQGQSAYSASKSAVVGMTLPLAREFAPLGMRVMTIAPGTFATPMLSGLPEAATKAILSTIPFPNRFGQGSEFAALCIHIIENQYLNGETIRLDGALRLAKL</sequence>
<gene>
    <name evidence="4" type="ORF">DFA_03361</name>
</gene>
<dbReference type="KEGG" id="dfa:DFA_03361"/>
<dbReference type="GO" id="GO:0016491">
    <property type="term" value="F:oxidoreductase activity"/>
    <property type="evidence" value="ECO:0007669"/>
    <property type="project" value="UniProtKB-KW"/>
</dbReference>
<dbReference type="InterPro" id="IPR002347">
    <property type="entry name" value="SDR_fam"/>
</dbReference>
<evidence type="ECO:0000256" key="2">
    <source>
        <dbReference type="RuleBase" id="RU000363"/>
    </source>
</evidence>
<dbReference type="SUPFAM" id="SSF51735">
    <property type="entry name" value="NAD(P)-binding Rossmann-fold domains"/>
    <property type="match status" value="1"/>
</dbReference>
<reference evidence="5" key="1">
    <citation type="journal article" date="2011" name="Genome Res.">
        <title>Phylogeny-wide analysis of social amoeba genomes highlights ancient origins for complex intercellular communication.</title>
        <authorList>
            <person name="Heidel A.J."/>
            <person name="Lawal H.M."/>
            <person name="Felder M."/>
            <person name="Schilde C."/>
            <person name="Helps N.R."/>
            <person name="Tunggal B."/>
            <person name="Rivero F."/>
            <person name="John U."/>
            <person name="Schleicher M."/>
            <person name="Eichinger L."/>
            <person name="Platzer M."/>
            <person name="Noegel A.A."/>
            <person name="Schaap P."/>
            <person name="Gloeckner G."/>
        </authorList>
    </citation>
    <scope>NUCLEOTIDE SEQUENCE [LARGE SCALE GENOMIC DNA]</scope>
    <source>
        <strain evidence="5">SH3</strain>
    </source>
</reference>
<keyword evidence="5" id="KW-1185">Reference proteome</keyword>
<dbReference type="PANTHER" id="PTHR43658">
    <property type="entry name" value="SHORT-CHAIN DEHYDROGENASE/REDUCTASE"/>
    <property type="match status" value="1"/>
</dbReference>
<dbReference type="SMART" id="SM00822">
    <property type="entry name" value="PKS_KR"/>
    <property type="match status" value="1"/>
</dbReference>
<evidence type="ECO:0000313" key="4">
    <source>
        <dbReference type="EMBL" id="EGG25115.1"/>
    </source>
</evidence>
<evidence type="ECO:0000313" key="5">
    <source>
        <dbReference type="Proteomes" id="UP000007797"/>
    </source>
</evidence>